<dbReference type="AlphaFoldDB" id="Q55GC9"/>
<dbReference type="SMR" id="Q55GC9"/>
<dbReference type="EMBL" id="AAFI02000003">
    <property type="protein sequence ID" value="EAL73314.1"/>
    <property type="molecule type" value="Genomic_DNA"/>
</dbReference>
<dbReference type="Gene3D" id="1.10.8.10">
    <property type="entry name" value="DNA helicase RuvA subunit, C-terminal domain"/>
    <property type="match status" value="1"/>
</dbReference>
<sequence length="229" mass="26000">MATPTTTATTPSVYCEIDKLRPTQCAVGMKHVNRKVNELLELKESQGVDKVATFLKSHAAPVVLKDDQVFLIDNHHLCRALYELGGDYFKDIPLDSNGITSSKPIMFINVVSDLSDLKDNSQFWNKMNSEKWVHPYNKNGEGPLDVNEIPKKVCELEDDVFRSIAAVVKIKGGFKKSFIPYAEFQWANYFRSCFENKKVDDNNFDKVIDESLELAKNEEAKKLPGYIDN</sequence>
<dbReference type="InParanoid" id="Q55GC9"/>
<dbReference type="OMA" id="PYHEFRW"/>
<name>Q55GC9_DICDI</name>
<reference evidence="1 2" key="1">
    <citation type="journal article" date="2005" name="Nature">
        <title>The genome of the social amoeba Dictyostelium discoideum.</title>
        <authorList>
            <consortium name="The Dictyostelium discoideum Sequencing Consortium"/>
            <person name="Eichinger L."/>
            <person name="Pachebat J.A."/>
            <person name="Glockner G."/>
            <person name="Rajandream M.A."/>
            <person name="Sucgang R."/>
            <person name="Berriman M."/>
            <person name="Song J."/>
            <person name="Olsen R."/>
            <person name="Szafranski K."/>
            <person name="Xu Q."/>
            <person name="Tunggal B."/>
            <person name="Kummerfeld S."/>
            <person name="Madera M."/>
            <person name="Konfortov B.A."/>
            <person name="Rivero F."/>
            <person name="Bankier A.T."/>
            <person name="Lehmann R."/>
            <person name="Hamlin N."/>
            <person name="Davies R."/>
            <person name="Gaudet P."/>
            <person name="Fey P."/>
            <person name="Pilcher K."/>
            <person name="Chen G."/>
            <person name="Saunders D."/>
            <person name="Sodergren E."/>
            <person name="Davis P."/>
            <person name="Kerhornou A."/>
            <person name="Nie X."/>
            <person name="Hall N."/>
            <person name="Anjard C."/>
            <person name="Hemphill L."/>
            <person name="Bason N."/>
            <person name="Farbrother P."/>
            <person name="Desany B."/>
            <person name="Just E."/>
            <person name="Morio T."/>
            <person name="Rost R."/>
            <person name="Churcher C."/>
            <person name="Cooper J."/>
            <person name="Haydock S."/>
            <person name="van Driessche N."/>
            <person name="Cronin A."/>
            <person name="Goodhead I."/>
            <person name="Muzny D."/>
            <person name="Mourier T."/>
            <person name="Pain A."/>
            <person name="Lu M."/>
            <person name="Harper D."/>
            <person name="Lindsay R."/>
            <person name="Hauser H."/>
            <person name="James K."/>
            <person name="Quiles M."/>
            <person name="Madan Babu M."/>
            <person name="Saito T."/>
            <person name="Buchrieser C."/>
            <person name="Wardroper A."/>
            <person name="Felder M."/>
            <person name="Thangavelu M."/>
            <person name="Johnson D."/>
            <person name="Knights A."/>
            <person name="Loulseged H."/>
            <person name="Mungall K."/>
            <person name="Oliver K."/>
            <person name="Price C."/>
            <person name="Quail M.A."/>
            <person name="Urushihara H."/>
            <person name="Hernandez J."/>
            <person name="Rabbinowitsch E."/>
            <person name="Steffen D."/>
            <person name="Sanders M."/>
            <person name="Ma J."/>
            <person name="Kohara Y."/>
            <person name="Sharp S."/>
            <person name="Simmonds M."/>
            <person name="Spiegler S."/>
            <person name="Tivey A."/>
            <person name="Sugano S."/>
            <person name="White B."/>
            <person name="Walker D."/>
            <person name="Woodward J."/>
            <person name="Winckler T."/>
            <person name="Tanaka Y."/>
            <person name="Shaulsky G."/>
            <person name="Schleicher M."/>
            <person name="Weinstock G."/>
            <person name="Rosenthal A."/>
            <person name="Cox E.C."/>
            <person name="Chisholm R.L."/>
            <person name="Gibbs R."/>
            <person name="Loomis W.F."/>
            <person name="Platzer M."/>
            <person name="Kay R.R."/>
            <person name="Williams J."/>
            <person name="Dear P.H."/>
            <person name="Noegel A.A."/>
            <person name="Barrell B."/>
            <person name="Kuspa A."/>
        </authorList>
    </citation>
    <scope>NUCLEOTIDE SEQUENCE [LARGE SCALE GENOMIC DNA]</scope>
    <source>
        <strain evidence="1 2">AX4</strain>
    </source>
</reference>
<dbReference type="CDD" id="cd16390">
    <property type="entry name" value="ParB_N_Srx_like"/>
    <property type="match status" value="1"/>
</dbReference>
<dbReference type="GeneID" id="8616060"/>
<dbReference type="dictyBase" id="DDB_G0267722"/>
<dbReference type="RefSeq" id="XP_647255.1">
    <property type="nucleotide sequence ID" value="XM_642163.1"/>
</dbReference>
<dbReference type="InterPro" id="IPR036086">
    <property type="entry name" value="ParB/Sulfiredoxin_sf"/>
</dbReference>
<dbReference type="Proteomes" id="UP000002195">
    <property type="component" value="Unassembled WGS sequence"/>
</dbReference>
<dbReference type="PaxDb" id="44689-DDB0189492"/>
<evidence type="ECO:0008006" key="3">
    <source>
        <dbReference type="Google" id="ProtNLM"/>
    </source>
</evidence>
<dbReference type="HOGENOM" id="CLU_090314_0_0_1"/>
<evidence type="ECO:0000313" key="2">
    <source>
        <dbReference type="Proteomes" id="UP000002195"/>
    </source>
</evidence>
<dbReference type="InterPro" id="IPR014956">
    <property type="entry name" value="ParBc_2"/>
</dbReference>
<evidence type="ECO:0000313" key="1">
    <source>
        <dbReference type="EMBL" id="EAL73314.1"/>
    </source>
</evidence>
<dbReference type="eggNOG" id="ENOG502RG9C">
    <property type="taxonomic scope" value="Eukaryota"/>
</dbReference>
<dbReference type="Pfam" id="PF08857">
    <property type="entry name" value="ParBc_2"/>
    <property type="match status" value="1"/>
</dbReference>
<proteinExistence type="predicted"/>
<dbReference type="KEGG" id="ddi:DDB_G0267722"/>
<protein>
    <recommendedName>
        <fullName evidence="3">ParB/Sulfiredoxin domain-containing protein</fullName>
    </recommendedName>
</protein>
<dbReference type="SUPFAM" id="SSF110849">
    <property type="entry name" value="ParB/Sulfiredoxin"/>
    <property type="match status" value="1"/>
</dbReference>
<dbReference type="Gene3D" id="3.90.1530.10">
    <property type="entry name" value="Conserved hypothetical protein from pyrococcus furiosus pfu- 392566-001, ParB domain"/>
    <property type="match status" value="1"/>
</dbReference>
<organism evidence="1 2">
    <name type="scientific">Dictyostelium discoideum</name>
    <name type="common">Social amoeba</name>
    <dbReference type="NCBI Taxonomy" id="44689"/>
    <lineage>
        <taxon>Eukaryota</taxon>
        <taxon>Amoebozoa</taxon>
        <taxon>Evosea</taxon>
        <taxon>Eumycetozoa</taxon>
        <taxon>Dictyostelia</taxon>
        <taxon>Dictyosteliales</taxon>
        <taxon>Dictyosteliaceae</taxon>
        <taxon>Dictyostelium</taxon>
    </lineage>
</organism>
<dbReference type="VEuPathDB" id="AmoebaDB:DDB_G0267722"/>
<keyword evidence="2" id="KW-1185">Reference proteome</keyword>
<comment type="caution">
    <text evidence="1">The sequence shown here is derived from an EMBL/GenBank/DDBJ whole genome shotgun (WGS) entry which is preliminary data.</text>
</comment>
<gene>
    <name evidence="1" type="ORF">DDB_G0267722</name>
</gene>
<accession>Q55GC9</accession>
<dbReference type="PhylomeDB" id="Q55GC9"/>